<proteinExistence type="predicted"/>
<evidence type="ECO:0000313" key="2">
    <source>
        <dbReference type="EMBL" id="KAK3746504.1"/>
    </source>
</evidence>
<dbReference type="Proteomes" id="UP001283361">
    <property type="component" value="Unassembled WGS sequence"/>
</dbReference>
<organism evidence="2 3">
    <name type="scientific">Elysia crispata</name>
    <name type="common">lettuce slug</name>
    <dbReference type="NCBI Taxonomy" id="231223"/>
    <lineage>
        <taxon>Eukaryota</taxon>
        <taxon>Metazoa</taxon>
        <taxon>Spiralia</taxon>
        <taxon>Lophotrochozoa</taxon>
        <taxon>Mollusca</taxon>
        <taxon>Gastropoda</taxon>
        <taxon>Heterobranchia</taxon>
        <taxon>Euthyneura</taxon>
        <taxon>Panpulmonata</taxon>
        <taxon>Sacoglossa</taxon>
        <taxon>Placobranchoidea</taxon>
        <taxon>Plakobranchidae</taxon>
        <taxon>Elysia</taxon>
    </lineage>
</organism>
<feature type="region of interest" description="Disordered" evidence="1">
    <location>
        <begin position="275"/>
        <end position="303"/>
    </location>
</feature>
<comment type="caution">
    <text evidence="2">The sequence shown here is derived from an EMBL/GenBank/DDBJ whole genome shotgun (WGS) entry which is preliminary data.</text>
</comment>
<dbReference type="EMBL" id="JAWDGP010006140">
    <property type="protein sequence ID" value="KAK3746504.1"/>
    <property type="molecule type" value="Genomic_DNA"/>
</dbReference>
<evidence type="ECO:0000313" key="3">
    <source>
        <dbReference type="Proteomes" id="UP001283361"/>
    </source>
</evidence>
<feature type="region of interest" description="Disordered" evidence="1">
    <location>
        <begin position="208"/>
        <end position="244"/>
    </location>
</feature>
<accession>A0AAE1CZP5</accession>
<gene>
    <name evidence="2" type="ORF">RRG08_007156</name>
</gene>
<feature type="compositionally biased region" description="Basic and acidic residues" evidence="1">
    <location>
        <begin position="209"/>
        <end position="220"/>
    </location>
</feature>
<reference evidence="2" key="1">
    <citation type="journal article" date="2023" name="G3 (Bethesda)">
        <title>A reference genome for the long-term kleptoplast-retaining sea slug Elysia crispata morphotype clarki.</title>
        <authorList>
            <person name="Eastman K.E."/>
            <person name="Pendleton A.L."/>
            <person name="Shaikh M.A."/>
            <person name="Suttiyut T."/>
            <person name="Ogas R."/>
            <person name="Tomko P."/>
            <person name="Gavelis G."/>
            <person name="Widhalm J.R."/>
            <person name="Wisecaver J.H."/>
        </authorList>
    </citation>
    <scope>NUCLEOTIDE SEQUENCE</scope>
    <source>
        <strain evidence="2">ECLA1</strain>
    </source>
</reference>
<name>A0AAE1CZP5_9GAST</name>
<protein>
    <submittedName>
        <fullName evidence="2">Uncharacterized protein</fullName>
    </submittedName>
</protein>
<sequence>MSLSPAAQILLSTRSIRGDLASAIPRTPSRPTTTQMPYRHLALYGSHGALSQMLHYYTQGLAIDSCAVTQPQDDHTMKNRKDITHQPGTSGHRHQIQFMLQSIIGRNACKDIIEKWSDISVSIYSENARTHTSITGAATGYRHGAPVECFRSHRSAGLPPTHPMTYPKSFCMHAHTHMGLILLAACSVESRTVIYKNGRSRNKWFESQTVKDSETDRTTEKPPFARCNDRRNNSNTGFKNPLPWLLDDITPPPGNMASDQGTCVCHDEATLKQGVYTQDQSPGMAPLSDLDAHPRYKHVSSFD</sequence>
<keyword evidence="3" id="KW-1185">Reference proteome</keyword>
<evidence type="ECO:0000256" key="1">
    <source>
        <dbReference type="SAM" id="MobiDB-lite"/>
    </source>
</evidence>
<dbReference type="AlphaFoldDB" id="A0AAE1CZP5"/>